<feature type="transmembrane region" description="Helical" evidence="7">
    <location>
        <begin position="25"/>
        <end position="48"/>
    </location>
</feature>
<sequence>MRKEKKTSLFAETMSRIWSNPGAKVGIIILFIIVSACIFAPFIASYGLNEMDLKNMFKGPSAKHIMGTDGMGRDLFSRLLYGGRYSLALGICAAVVGSVIGIIIGSVAGYLGGRAETIIMRFMDIWSSLPSMLLCILISAVLGAGFFNTVLALSIGNVPIGVRLIRGQILSERSKEYLEAAESINCSKISIMFRHLLPNVISPVIVDATMGIGMTITMAAALSYIGLGVQPPTPEWGAMLADARTHILNYPYLIMFPGLFIALTVLAINLIGDGLRDAMDPKLRK</sequence>
<comment type="subcellular location">
    <subcellularLocation>
        <location evidence="1 7">Cell membrane</location>
        <topology evidence="1 7">Multi-pass membrane protein</topology>
    </subcellularLocation>
</comment>
<evidence type="ECO:0000256" key="3">
    <source>
        <dbReference type="ARBA" id="ARBA00022475"/>
    </source>
</evidence>
<evidence type="ECO:0000256" key="4">
    <source>
        <dbReference type="ARBA" id="ARBA00022692"/>
    </source>
</evidence>
<keyword evidence="4 7" id="KW-0812">Transmembrane</keyword>
<evidence type="ECO:0000313" key="9">
    <source>
        <dbReference type="EMBL" id="XAH74819.1"/>
    </source>
</evidence>
<feature type="transmembrane region" description="Helical" evidence="7">
    <location>
        <begin position="247"/>
        <end position="272"/>
    </location>
</feature>
<proteinExistence type="inferred from homology"/>
<evidence type="ECO:0000256" key="6">
    <source>
        <dbReference type="ARBA" id="ARBA00023136"/>
    </source>
</evidence>
<evidence type="ECO:0000256" key="5">
    <source>
        <dbReference type="ARBA" id="ARBA00022989"/>
    </source>
</evidence>
<dbReference type="Proteomes" id="UP001451571">
    <property type="component" value="Chromosome"/>
</dbReference>
<evidence type="ECO:0000256" key="2">
    <source>
        <dbReference type="ARBA" id="ARBA00022448"/>
    </source>
</evidence>
<dbReference type="InterPro" id="IPR050366">
    <property type="entry name" value="BP-dependent_transpt_permease"/>
</dbReference>
<name>A0ABZ3EZZ1_9FIRM</name>
<dbReference type="SUPFAM" id="SSF161098">
    <property type="entry name" value="MetI-like"/>
    <property type="match status" value="1"/>
</dbReference>
<dbReference type="InterPro" id="IPR000515">
    <property type="entry name" value="MetI-like"/>
</dbReference>
<evidence type="ECO:0000259" key="8">
    <source>
        <dbReference type="PROSITE" id="PS50928"/>
    </source>
</evidence>
<feature type="transmembrane region" description="Helical" evidence="7">
    <location>
        <begin position="87"/>
        <end position="111"/>
    </location>
</feature>
<protein>
    <submittedName>
        <fullName evidence="9">ABC transporter permease</fullName>
    </submittedName>
</protein>
<keyword evidence="2 7" id="KW-0813">Transport</keyword>
<evidence type="ECO:0000256" key="7">
    <source>
        <dbReference type="RuleBase" id="RU363032"/>
    </source>
</evidence>
<feature type="domain" description="ABC transmembrane type-1" evidence="8">
    <location>
        <begin position="83"/>
        <end position="272"/>
    </location>
</feature>
<dbReference type="PANTHER" id="PTHR43386:SF1">
    <property type="entry name" value="D,D-DIPEPTIDE TRANSPORT SYSTEM PERMEASE PROTEIN DDPC-RELATED"/>
    <property type="match status" value="1"/>
</dbReference>
<gene>
    <name evidence="9" type="ORF">V6984_03380</name>
</gene>
<accession>A0ABZ3EZZ1</accession>
<keyword evidence="6 7" id="KW-0472">Membrane</keyword>
<dbReference type="InterPro" id="IPR035906">
    <property type="entry name" value="MetI-like_sf"/>
</dbReference>
<feature type="transmembrane region" description="Helical" evidence="7">
    <location>
        <begin position="131"/>
        <end position="156"/>
    </location>
</feature>
<dbReference type="EMBL" id="CP146256">
    <property type="protein sequence ID" value="XAH74819.1"/>
    <property type="molecule type" value="Genomic_DNA"/>
</dbReference>
<dbReference type="Gene3D" id="1.10.3720.10">
    <property type="entry name" value="MetI-like"/>
    <property type="match status" value="1"/>
</dbReference>
<dbReference type="InterPro" id="IPR025966">
    <property type="entry name" value="OppC_N"/>
</dbReference>
<dbReference type="Pfam" id="PF12911">
    <property type="entry name" value="OppC_N"/>
    <property type="match status" value="1"/>
</dbReference>
<evidence type="ECO:0000256" key="1">
    <source>
        <dbReference type="ARBA" id="ARBA00004651"/>
    </source>
</evidence>
<keyword evidence="3" id="KW-1003">Cell membrane</keyword>
<dbReference type="RefSeq" id="WP_342758397.1">
    <property type="nucleotide sequence ID" value="NZ_CP146256.1"/>
</dbReference>
<organism evidence="9 10">
    <name type="scientific">Kineothrix sedimenti</name>
    <dbReference type="NCBI Taxonomy" id="3123317"/>
    <lineage>
        <taxon>Bacteria</taxon>
        <taxon>Bacillati</taxon>
        <taxon>Bacillota</taxon>
        <taxon>Clostridia</taxon>
        <taxon>Lachnospirales</taxon>
        <taxon>Lachnospiraceae</taxon>
        <taxon>Kineothrix</taxon>
    </lineage>
</organism>
<keyword evidence="5 7" id="KW-1133">Transmembrane helix</keyword>
<dbReference type="PANTHER" id="PTHR43386">
    <property type="entry name" value="OLIGOPEPTIDE TRANSPORT SYSTEM PERMEASE PROTEIN APPC"/>
    <property type="match status" value="1"/>
</dbReference>
<dbReference type="CDD" id="cd06261">
    <property type="entry name" value="TM_PBP2"/>
    <property type="match status" value="1"/>
</dbReference>
<comment type="similarity">
    <text evidence="7">Belongs to the binding-protein-dependent transport system permease family.</text>
</comment>
<evidence type="ECO:0000313" key="10">
    <source>
        <dbReference type="Proteomes" id="UP001451571"/>
    </source>
</evidence>
<dbReference type="Pfam" id="PF00528">
    <property type="entry name" value="BPD_transp_1"/>
    <property type="match status" value="1"/>
</dbReference>
<keyword evidence="10" id="KW-1185">Reference proteome</keyword>
<feature type="transmembrane region" description="Helical" evidence="7">
    <location>
        <begin position="204"/>
        <end position="227"/>
    </location>
</feature>
<dbReference type="PROSITE" id="PS50928">
    <property type="entry name" value="ABC_TM1"/>
    <property type="match status" value="1"/>
</dbReference>
<reference evidence="9 10" key="1">
    <citation type="submission" date="2024-02" db="EMBL/GenBank/DDBJ databases">
        <title>Bacterial strain from lacustrine sediment.</title>
        <authorList>
            <person name="Petit C."/>
            <person name="Fadhlaoui K."/>
        </authorList>
    </citation>
    <scope>NUCLEOTIDE SEQUENCE [LARGE SCALE GENOMIC DNA]</scope>
    <source>
        <strain evidence="9 10">IPX-CK</strain>
    </source>
</reference>